<feature type="domain" description="Peptidase S26" evidence="8">
    <location>
        <begin position="41"/>
        <end position="119"/>
    </location>
</feature>
<dbReference type="EMBL" id="AZIL01001173">
    <property type="protein sequence ID" value="EWM24682.1"/>
    <property type="molecule type" value="Genomic_DNA"/>
</dbReference>
<dbReference type="PANTHER" id="PTHR12383:SF16">
    <property type="entry name" value="MITOCHONDRIAL INNER MEMBRANE PROTEASE SUBUNIT 1"/>
    <property type="match status" value="1"/>
</dbReference>
<sequence length="199" mass="22547">MAWRGAFRSFFSRARARYMRSSAELLDETRYNVVDLVKFSCTLYCLHEYVADVTALAGPSMLPTFNEAGDIVVVDCLHVKLGRPLQKGDIVIARSPSNPSNTVCKRVLGLPGDRILIQPQYWYQQEQVLQVPPGMLWLEGDNPFNSTDSRTYGPVPMALVKGLVAFKLYPLHEFGPLPRTFRRPGARYPKLDRETGIRK</sequence>
<evidence type="ECO:0000256" key="4">
    <source>
        <dbReference type="ARBA" id="ARBA00023128"/>
    </source>
</evidence>
<dbReference type="OMA" id="STHWFWE"/>
<evidence type="ECO:0000256" key="3">
    <source>
        <dbReference type="ARBA" id="ARBA00022801"/>
    </source>
</evidence>
<protein>
    <submittedName>
        <fullName evidence="9">Mitochondrial inner membrane protease subunit 1</fullName>
    </submittedName>
</protein>
<dbReference type="PROSITE" id="PS00760">
    <property type="entry name" value="SPASE_I_2"/>
    <property type="match status" value="1"/>
</dbReference>
<dbReference type="OrthoDB" id="308440at2759"/>
<dbReference type="GO" id="GO:0006465">
    <property type="term" value="P:signal peptide processing"/>
    <property type="evidence" value="ECO:0007669"/>
    <property type="project" value="InterPro"/>
</dbReference>
<evidence type="ECO:0000256" key="1">
    <source>
        <dbReference type="ARBA" id="ARBA00004273"/>
    </source>
</evidence>
<dbReference type="SUPFAM" id="SSF51306">
    <property type="entry name" value="LexA/Signal peptidase"/>
    <property type="match status" value="1"/>
</dbReference>
<proteinExistence type="inferred from homology"/>
<dbReference type="InterPro" id="IPR019757">
    <property type="entry name" value="Pept_S26A_signal_pept_1_Lys-AS"/>
</dbReference>
<dbReference type="InterPro" id="IPR019533">
    <property type="entry name" value="Peptidase_S26"/>
</dbReference>
<evidence type="ECO:0000256" key="7">
    <source>
        <dbReference type="PIRSR" id="PIRSR600223-1"/>
    </source>
</evidence>
<dbReference type="GO" id="GO:0006627">
    <property type="term" value="P:protein processing involved in protein targeting to mitochondrion"/>
    <property type="evidence" value="ECO:0007669"/>
    <property type="project" value="TreeGrafter"/>
</dbReference>
<keyword evidence="9" id="KW-0645">Protease</keyword>
<evidence type="ECO:0000256" key="2">
    <source>
        <dbReference type="ARBA" id="ARBA00022792"/>
    </source>
</evidence>
<feature type="active site" evidence="7">
    <location>
        <position position="105"/>
    </location>
</feature>
<evidence type="ECO:0000313" key="9">
    <source>
        <dbReference type="EMBL" id="EWM24682.1"/>
    </source>
</evidence>
<evidence type="ECO:0000313" key="10">
    <source>
        <dbReference type="Proteomes" id="UP000019335"/>
    </source>
</evidence>
<dbReference type="AlphaFoldDB" id="W7TET3"/>
<accession>W7TET3</accession>
<keyword evidence="5" id="KW-0472">Membrane</keyword>
<dbReference type="GO" id="GO:0042720">
    <property type="term" value="C:mitochondrial inner membrane peptidase complex"/>
    <property type="evidence" value="ECO:0007669"/>
    <property type="project" value="TreeGrafter"/>
</dbReference>
<keyword evidence="2" id="KW-0999">Mitochondrion inner membrane</keyword>
<dbReference type="GO" id="GO:0004252">
    <property type="term" value="F:serine-type endopeptidase activity"/>
    <property type="evidence" value="ECO:0007669"/>
    <property type="project" value="InterPro"/>
</dbReference>
<dbReference type="Gene3D" id="2.10.109.10">
    <property type="entry name" value="Umud Fragment, subunit A"/>
    <property type="match status" value="1"/>
</dbReference>
<comment type="similarity">
    <text evidence="6">Belongs to the peptidase S26 family. IMP1 subfamily.</text>
</comment>
<evidence type="ECO:0000256" key="5">
    <source>
        <dbReference type="ARBA" id="ARBA00023136"/>
    </source>
</evidence>
<evidence type="ECO:0000259" key="8">
    <source>
        <dbReference type="Pfam" id="PF10502"/>
    </source>
</evidence>
<keyword evidence="3" id="KW-0378">Hydrolase</keyword>
<comment type="caution">
    <text evidence="9">The sequence shown here is derived from an EMBL/GenBank/DDBJ whole genome shotgun (WGS) entry which is preliminary data.</text>
</comment>
<reference evidence="9 10" key="1">
    <citation type="journal article" date="2014" name="Mol. Plant">
        <title>Chromosome Scale Genome Assembly and Transcriptome Profiling of Nannochloropsis gaditana in Nitrogen Depletion.</title>
        <authorList>
            <person name="Corteggiani Carpinelli E."/>
            <person name="Telatin A."/>
            <person name="Vitulo N."/>
            <person name="Forcato C."/>
            <person name="D'Angelo M."/>
            <person name="Schiavon R."/>
            <person name="Vezzi A."/>
            <person name="Giacometti G.M."/>
            <person name="Morosinotto T."/>
            <person name="Valle G."/>
        </authorList>
    </citation>
    <scope>NUCLEOTIDE SEQUENCE [LARGE SCALE GENOMIC DNA]</scope>
    <source>
        <strain evidence="9 10">B-31</strain>
    </source>
</reference>
<dbReference type="PRINTS" id="PR00727">
    <property type="entry name" value="LEADERPTASE"/>
</dbReference>
<comment type="subcellular location">
    <subcellularLocation>
        <location evidence="1">Mitochondrion inner membrane</location>
    </subcellularLocation>
</comment>
<keyword evidence="10" id="KW-1185">Reference proteome</keyword>
<dbReference type="InterPro" id="IPR000223">
    <property type="entry name" value="Pept_S26A_signal_pept_1"/>
</dbReference>
<keyword evidence="4" id="KW-0496">Mitochondrion</keyword>
<feature type="domain" description="Peptidase S26" evidence="8">
    <location>
        <begin position="127"/>
        <end position="168"/>
    </location>
</feature>
<gene>
    <name evidence="9" type="ORF">Naga_100123g14</name>
</gene>
<organism evidence="9 10">
    <name type="scientific">Nannochloropsis gaditana</name>
    <dbReference type="NCBI Taxonomy" id="72520"/>
    <lineage>
        <taxon>Eukaryota</taxon>
        <taxon>Sar</taxon>
        <taxon>Stramenopiles</taxon>
        <taxon>Ochrophyta</taxon>
        <taxon>Eustigmatophyceae</taxon>
        <taxon>Eustigmatales</taxon>
        <taxon>Monodopsidaceae</taxon>
        <taxon>Nannochloropsis</taxon>
    </lineage>
</organism>
<dbReference type="Pfam" id="PF10502">
    <property type="entry name" value="Peptidase_S26"/>
    <property type="match status" value="2"/>
</dbReference>
<name>W7TET3_9STRA</name>
<feature type="active site" evidence="7">
    <location>
        <position position="60"/>
    </location>
</feature>
<dbReference type="CDD" id="cd06530">
    <property type="entry name" value="S26_SPase_I"/>
    <property type="match status" value="1"/>
</dbReference>
<dbReference type="InterPro" id="IPR052064">
    <property type="entry name" value="Mito_IMP1_subunit"/>
</dbReference>
<dbReference type="Proteomes" id="UP000019335">
    <property type="component" value="Chromosome 13"/>
</dbReference>
<evidence type="ECO:0000256" key="6">
    <source>
        <dbReference type="ARBA" id="ARBA00038445"/>
    </source>
</evidence>
<dbReference type="InterPro" id="IPR036286">
    <property type="entry name" value="LexA/Signal_pep-like_sf"/>
</dbReference>
<dbReference type="PANTHER" id="PTHR12383">
    <property type="entry name" value="PROTEASE FAMILY S26 MITOCHONDRIAL INNER MEMBRANE PROTEASE-RELATED"/>
    <property type="match status" value="1"/>
</dbReference>